<keyword evidence="3" id="KW-1185">Reference proteome</keyword>
<reference evidence="2" key="1">
    <citation type="submission" date="2020-08" db="EMBL/GenBank/DDBJ databases">
        <title>Genome public.</title>
        <authorList>
            <person name="Liu C."/>
            <person name="Sun Q."/>
        </authorList>
    </citation>
    <scope>NUCLEOTIDE SEQUENCE</scope>
    <source>
        <strain evidence="2">BX7</strain>
    </source>
</reference>
<accession>A0A926DFP0</accession>
<organism evidence="2 3">
    <name type="scientific">Feifania hominis</name>
    <dbReference type="NCBI Taxonomy" id="2763660"/>
    <lineage>
        <taxon>Bacteria</taxon>
        <taxon>Bacillati</taxon>
        <taxon>Bacillota</taxon>
        <taxon>Clostridia</taxon>
        <taxon>Eubacteriales</taxon>
        <taxon>Feifaniaceae</taxon>
        <taxon>Feifania</taxon>
    </lineage>
</organism>
<sequence>MTKEQIELLTKYKNGKDFSEWCTPSGSVMRYLLEAGLIESDCTVSPNFFRASQKGLSELSRLEEVTNENSRKKREKKLDRIFQIFLLILGFILGVAAEHFGTIVESFLSLFR</sequence>
<name>A0A926DFP0_9FIRM</name>
<evidence type="ECO:0000313" key="3">
    <source>
        <dbReference type="Proteomes" id="UP000620366"/>
    </source>
</evidence>
<dbReference type="AlphaFoldDB" id="A0A926DFP0"/>
<dbReference type="EMBL" id="JACRSP010000007">
    <property type="protein sequence ID" value="MBC8537298.1"/>
    <property type="molecule type" value="Genomic_DNA"/>
</dbReference>
<keyword evidence="1" id="KW-0472">Membrane</keyword>
<evidence type="ECO:0000256" key="1">
    <source>
        <dbReference type="SAM" id="Phobius"/>
    </source>
</evidence>
<evidence type="ECO:0000313" key="2">
    <source>
        <dbReference type="EMBL" id="MBC8537298.1"/>
    </source>
</evidence>
<comment type="caution">
    <text evidence="2">The sequence shown here is derived from an EMBL/GenBank/DDBJ whole genome shotgun (WGS) entry which is preliminary data.</text>
</comment>
<gene>
    <name evidence="2" type="ORF">H8695_11420</name>
</gene>
<proteinExistence type="predicted"/>
<dbReference type="RefSeq" id="WP_249301844.1">
    <property type="nucleotide sequence ID" value="NZ_JACRSP010000007.1"/>
</dbReference>
<protein>
    <submittedName>
        <fullName evidence="2">Uncharacterized protein</fullName>
    </submittedName>
</protein>
<feature type="transmembrane region" description="Helical" evidence="1">
    <location>
        <begin position="81"/>
        <end position="104"/>
    </location>
</feature>
<dbReference type="Proteomes" id="UP000620366">
    <property type="component" value="Unassembled WGS sequence"/>
</dbReference>
<keyword evidence="1" id="KW-0812">Transmembrane</keyword>
<keyword evidence="1" id="KW-1133">Transmembrane helix</keyword>